<dbReference type="Pfam" id="PF02566">
    <property type="entry name" value="OsmC"/>
    <property type="match status" value="1"/>
</dbReference>
<dbReference type="Gene3D" id="3.30.300.20">
    <property type="match status" value="1"/>
</dbReference>
<dbReference type="EMBL" id="BPEU01000005">
    <property type="protein sequence ID" value="GIU37668.1"/>
    <property type="molecule type" value="Genomic_DNA"/>
</dbReference>
<organism evidence="2 3">
    <name type="scientific">Shewanella colwelliana</name>
    <name type="common">Alteromonas colwelliana</name>
    <dbReference type="NCBI Taxonomy" id="23"/>
    <lineage>
        <taxon>Bacteria</taxon>
        <taxon>Pseudomonadati</taxon>
        <taxon>Pseudomonadota</taxon>
        <taxon>Gammaproteobacteria</taxon>
        <taxon>Alteromonadales</taxon>
        <taxon>Shewanellaceae</taxon>
        <taxon>Shewanella</taxon>
    </lineage>
</organism>
<dbReference type="PANTHER" id="PTHR42830">
    <property type="entry name" value="OSMOTICALLY INDUCIBLE FAMILY PROTEIN"/>
    <property type="match status" value="1"/>
</dbReference>
<dbReference type="AlphaFoldDB" id="A0A1E5IXA5"/>
<evidence type="ECO:0000313" key="1">
    <source>
        <dbReference type="EMBL" id="GIU37668.1"/>
    </source>
</evidence>
<dbReference type="RefSeq" id="WP_028765308.1">
    <property type="nucleotide sequence ID" value="NZ_BPEU01000005.1"/>
</dbReference>
<reference evidence="1 4" key="2">
    <citation type="submission" date="2021-05" db="EMBL/GenBank/DDBJ databases">
        <title>Molecular characterization for Shewanella algae harboring chromosomal blaOXA-55-like strains isolated from clinical and environment sample.</title>
        <authorList>
            <person name="Ohama Y."/>
            <person name="Aoki K."/>
            <person name="Harada S."/>
            <person name="Moriya K."/>
            <person name="Ishii Y."/>
            <person name="Tateda K."/>
        </authorList>
    </citation>
    <scope>NUCLEOTIDE SEQUENCE [LARGE SCALE GENOMIC DNA]</scope>
    <source>
        <strain evidence="1 4">MBTL60-118</strain>
    </source>
</reference>
<evidence type="ECO:0000313" key="3">
    <source>
        <dbReference type="Proteomes" id="UP000095230"/>
    </source>
</evidence>
<protein>
    <submittedName>
        <fullName evidence="2">Peroxiredoxin</fullName>
    </submittedName>
</protein>
<dbReference type="InterPro" id="IPR052707">
    <property type="entry name" value="OsmC_Ohr_Peroxiredoxin"/>
</dbReference>
<dbReference type="InterPro" id="IPR036102">
    <property type="entry name" value="OsmC/Ohrsf"/>
</dbReference>
<reference evidence="2 3" key="1">
    <citation type="submission" date="2016-07" db="EMBL/GenBank/DDBJ databases">
        <title>Whole-genome of two Shewanella species isolated from a digestive organ of sea cucumber Apostichopus japonicus Selenka 1867.</title>
        <authorList>
            <person name="Hong H.-H."/>
            <person name="Choi H."/>
            <person name="Cheon S."/>
            <person name="Oh J.-S."/>
            <person name="Lee H.-G."/>
            <person name="Park C."/>
        </authorList>
    </citation>
    <scope>NUCLEOTIDE SEQUENCE [LARGE SCALE GENOMIC DNA]</scope>
    <source>
        <strain evidence="2 3">CSB03KR</strain>
    </source>
</reference>
<dbReference type="Proteomes" id="UP000773469">
    <property type="component" value="Unassembled WGS sequence"/>
</dbReference>
<name>A0A1E5IXA5_SHECO</name>
<comment type="caution">
    <text evidence="2">The sequence shown here is derived from an EMBL/GenBank/DDBJ whole genome shotgun (WGS) entry which is preliminary data.</text>
</comment>
<dbReference type="PANTHER" id="PTHR42830:SF2">
    <property type="entry name" value="OSMC_OHR FAMILY PROTEIN"/>
    <property type="match status" value="1"/>
</dbReference>
<evidence type="ECO:0000313" key="2">
    <source>
        <dbReference type="EMBL" id="OEG75195.1"/>
    </source>
</evidence>
<dbReference type="InterPro" id="IPR003718">
    <property type="entry name" value="OsmC/Ohr_fam"/>
</dbReference>
<dbReference type="SUPFAM" id="SSF82784">
    <property type="entry name" value="OsmC-like"/>
    <property type="match status" value="1"/>
</dbReference>
<dbReference type="OrthoDB" id="9795405at2"/>
<sequence length="145" mass="15734">MTFNLTLNWQPHAGQQSPRDHTISFGSGQMINGSAASTYQGCATKVNPEESLLAAISACHMMSVLTIADKKRLTITGYTDQATATLGKNSGNRLAINHIILRPKIEFSDESELDLLGLQKLHHLAHNNCFIANSLSSEVKVTIEA</sequence>
<dbReference type="Proteomes" id="UP000095230">
    <property type="component" value="Unassembled WGS sequence"/>
</dbReference>
<dbReference type="STRING" id="23.BEL05_02775"/>
<dbReference type="EMBL" id="MCBT01000011">
    <property type="protein sequence ID" value="OEG75195.1"/>
    <property type="molecule type" value="Genomic_DNA"/>
</dbReference>
<proteinExistence type="predicted"/>
<dbReference type="InterPro" id="IPR015946">
    <property type="entry name" value="KH_dom-like_a/b"/>
</dbReference>
<keyword evidence="4" id="KW-1185">Reference proteome</keyword>
<accession>A0A1E5IXA5</accession>
<gene>
    <name evidence="2" type="ORF">BEL05_02775</name>
    <name evidence="1" type="ORF">TUM3794_08820</name>
</gene>
<evidence type="ECO:0000313" key="4">
    <source>
        <dbReference type="Proteomes" id="UP000773469"/>
    </source>
</evidence>